<evidence type="ECO:0000256" key="1">
    <source>
        <dbReference type="SAM" id="Coils"/>
    </source>
</evidence>
<dbReference type="OrthoDB" id="5512321at2"/>
<dbReference type="InterPro" id="IPR043128">
    <property type="entry name" value="Rev_trsase/Diguanyl_cyclase"/>
</dbReference>
<organism evidence="2 3">
    <name type="scientific">Enhygromyxa salina</name>
    <dbReference type="NCBI Taxonomy" id="215803"/>
    <lineage>
        <taxon>Bacteria</taxon>
        <taxon>Pseudomonadati</taxon>
        <taxon>Myxococcota</taxon>
        <taxon>Polyangia</taxon>
        <taxon>Nannocystales</taxon>
        <taxon>Nannocystaceae</taxon>
        <taxon>Enhygromyxa</taxon>
    </lineage>
</organism>
<evidence type="ECO:0000313" key="3">
    <source>
        <dbReference type="Proteomes" id="UP000238823"/>
    </source>
</evidence>
<dbReference type="InterPro" id="IPR029787">
    <property type="entry name" value="Nucleotide_cyclase"/>
</dbReference>
<dbReference type="RefSeq" id="WP_146157588.1">
    <property type="nucleotide sequence ID" value="NZ_PVNL01000046.1"/>
</dbReference>
<keyword evidence="1" id="KW-0175">Coiled coil</keyword>
<protein>
    <recommendedName>
        <fullName evidence="4">GGDEF domain-containing protein</fullName>
    </recommendedName>
</protein>
<feature type="coiled-coil region" evidence="1">
    <location>
        <begin position="107"/>
        <end position="134"/>
    </location>
</feature>
<evidence type="ECO:0000313" key="2">
    <source>
        <dbReference type="EMBL" id="PRQ07997.1"/>
    </source>
</evidence>
<name>A0A2S9YSB8_9BACT</name>
<dbReference type="Proteomes" id="UP000238823">
    <property type="component" value="Unassembled WGS sequence"/>
</dbReference>
<dbReference type="SUPFAM" id="SSF55073">
    <property type="entry name" value="Nucleotide cyclase"/>
    <property type="match status" value="1"/>
</dbReference>
<evidence type="ECO:0008006" key="4">
    <source>
        <dbReference type="Google" id="ProtNLM"/>
    </source>
</evidence>
<proteinExistence type="predicted"/>
<reference evidence="2 3" key="1">
    <citation type="submission" date="2018-03" db="EMBL/GenBank/DDBJ databases">
        <title>Draft Genome Sequences of the Obligatory Marine Myxobacteria Enhygromyxa salina SWB007.</title>
        <authorList>
            <person name="Poehlein A."/>
            <person name="Moghaddam J.A."/>
            <person name="Harms H."/>
            <person name="Alanjari M."/>
            <person name="Koenig G.M."/>
            <person name="Daniel R."/>
            <person name="Schaeberle T.F."/>
        </authorList>
    </citation>
    <scope>NUCLEOTIDE SEQUENCE [LARGE SCALE GENOMIC DNA]</scope>
    <source>
        <strain evidence="2 3">SWB007</strain>
    </source>
</reference>
<sequence>MSAELHRLIDATGGGCCVIRADGTIDAASPGFLALAGAPPRVAGQLPSALIEELPALDQLRAAVDAQTPVFRHVGADGVGHELAAAYVPDVGGAAGGVLVLVDRSSEARLRRGQVRLNREIDDLEAQLAQRQRQPQRSRIRSMPELNGRLEEALMRGRRYKHDVSCISVQIEMPAGSEAHDDELVQTVGETLIGCVRGVDDLGCADLRHWIFVLPHTPLAGGEIVATRVRTRLAGIELNRVGLGVAQVGGEEPGSAAIDRADQASAQALESGGGVLLAVALI</sequence>
<dbReference type="AlphaFoldDB" id="A0A2S9YSB8"/>
<gene>
    <name evidence="2" type="ORF">ENSA7_22810</name>
</gene>
<dbReference type="Gene3D" id="3.30.70.270">
    <property type="match status" value="1"/>
</dbReference>
<dbReference type="EMBL" id="PVNL01000046">
    <property type="protein sequence ID" value="PRQ07997.1"/>
    <property type="molecule type" value="Genomic_DNA"/>
</dbReference>
<comment type="caution">
    <text evidence="2">The sequence shown here is derived from an EMBL/GenBank/DDBJ whole genome shotgun (WGS) entry which is preliminary data.</text>
</comment>
<accession>A0A2S9YSB8</accession>